<evidence type="ECO:0000256" key="2">
    <source>
        <dbReference type="ARBA" id="ARBA00022801"/>
    </source>
</evidence>
<reference evidence="4" key="1">
    <citation type="submission" date="2018-05" db="EMBL/GenBank/DDBJ databases">
        <title>Draft genome of Mucuna pruriens seed.</title>
        <authorList>
            <person name="Nnadi N.E."/>
            <person name="Vos R."/>
            <person name="Hasami M.H."/>
            <person name="Devisetty U.K."/>
            <person name="Aguiy J.C."/>
        </authorList>
    </citation>
    <scope>NUCLEOTIDE SEQUENCE [LARGE SCALE GENOMIC DNA]</scope>
    <source>
        <strain evidence="4">JCA_2017</strain>
    </source>
</reference>
<dbReference type="Pfam" id="PF07727">
    <property type="entry name" value="RVT_2"/>
    <property type="match status" value="1"/>
</dbReference>
<keyword evidence="2" id="KW-0378">Hydrolase</keyword>
<gene>
    <name evidence="4" type="ORF">CR513_42158</name>
</gene>
<dbReference type="EMBL" id="QJKJ01009114">
    <property type="protein sequence ID" value="RDX77681.1"/>
    <property type="molecule type" value="Genomic_DNA"/>
</dbReference>
<dbReference type="GO" id="GO:0016787">
    <property type="term" value="F:hydrolase activity"/>
    <property type="evidence" value="ECO:0007669"/>
    <property type="project" value="UniProtKB-KW"/>
</dbReference>
<dbReference type="InterPro" id="IPR057670">
    <property type="entry name" value="SH3_retrovirus"/>
</dbReference>
<dbReference type="GO" id="GO:0046872">
    <property type="term" value="F:metal ion binding"/>
    <property type="evidence" value="ECO:0007669"/>
    <property type="project" value="UniProtKB-KW"/>
</dbReference>
<dbReference type="SUPFAM" id="SSF53098">
    <property type="entry name" value="Ribonuclease H-like"/>
    <property type="match status" value="1"/>
</dbReference>
<accession>A0A371FHF1</accession>
<dbReference type="InterPro" id="IPR036397">
    <property type="entry name" value="RNaseH_sf"/>
</dbReference>
<sequence length="249" mass="28772">MSDRGDEFYGKFNEGGQCPSPFTKFLENLGICAQYTMLGTPQQNDVAEKRNRTLITIPLSLWMHALKVVVYLLNKVSNKVYNPREKKFDARTISGFFIDYPEKCNDYIFYCPNHGTRIVECGNSRFIENCQFSGSKKSQKTKRDSKGNIERYKARLIAKGFIQKDGIDYKETFSLVSKKDPLRIVLALIAHYDLALHQMDVKTTFMNGDLEEKVYMDQPKGYENNPRIDHWKAAKKVYHPRHSLAMSKG</sequence>
<evidence type="ECO:0000256" key="1">
    <source>
        <dbReference type="ARBA" id="ARBA00022723"/>
    </source>
</evidence>
<dbReference type="AlphaFoldDB" id="A0A371FHF1"/>
<dbReference type="GO" id="GO:0003676">
    <property type="term" value="F:nucleic acid binding"/>
    <property type="evidence" value="ECO:0007669"/>
    <property type="project" value="InterPro"/>
</dbReference>
<protein>
    <recommendedName>
        <fullName evidence="3">Integrase catalytic domain-containing protein</fullName>
    </recommendedName>
</protein>
<comment type="caution">
    <text evidence="4">The sequence shown here is derived from an EMBL/GenBank/DDBJ whole genome shotgun (WGS) entry which is preliminary data.</text>
</comment>
<proteinExistence type="predicted"/>
<name>A0A371FHF1_MUCPR</name>
<feature type="domain" description="Integrase catalytic" evidence="3">
    <location>
        <begin position="1"/>
        <end position="54"/>
    </location>
</feature>
<keyword evidence="1" id="KW-0479">Metal-binding</keyword>
<dbReference type="InterPro" id="IPR013103">
    <property type="entry name" value="RVT_2"/>
</dbReference>
<keyword evidence="5" id="KW-1185">Reference proteome</keyword>
<evidence type="ECO:0000259" key="3">
    <source>
        <dbReference type="PROSITE" id="PS50994"/>
    </source>
</evidence>
<dbReference type="InterPro" id="IPR001584">
    <property type="entry name" value="Integrase_cat-core"/>
</dbReference>
<dbReference type="Gene3D" id="3.30.420.10">
    <property type="entry name" value="Ribonuclease H-like superfamily/Ribonuclease H"/>
    <property type="match status" value="1"/>
</dbReference>
<dbReference type="PROSITE" id="PS50994">
    <property type="entry name" value="INTEGRASE"/>
    <property type="match status" value="1"/>
</dbReference>
<evidence type="ECO:0000313" key="5">
    <source>
        <dbReference type="Proteomes" id="UP000257109"/>
    </source>
</evidence>
<dbReference type="InterPro" id="IPR012337">
    <property type="entry name" value="RNaseH-like_sf"/>
</dbReference>
<dbReference type="Pfam" id="PF25597">
    <property type="entry name" value="SH3_retrovirus"/>
    <property type="match status" value="1"/>
</dbReference>
<dbReference type="GO" id="GO:0015074">
    <property type="term" value="P:DNA integration"/>
    <property type="evidence" value="ECO:0007669"/>
    <property type="project" value="InterPro"/>
</dbReference>
<dbReference type="Proteomes" id="UP000257109">
    <property type="component" value="Unassembled WGS sequence"/>
</dbReference>
<organism evidence="4 5">
    <name type="scientific">Mucuna pruriens</name>
    <name type="common">Velvet bean</name>
    <name type="synonym">Dolichos pruriens</name>
    <dbReference type="NCBI Taxonomy" id="157652"/>
    <lineage>
        <taxon>Eukaryota</taxon>
        <taxon>Viridiplantae</taxon>
        <taxon>Streptophyta</taxon>
        <taxon>Embryophyta</taxon>
        <taxon>Tracheophyta</taxon>
        <taxon>Spermatophyta</taxon>
        <taxon>Magnoliopsida</taxon>
        <taxon>eudicotyledons</taxon>
        <taxon>Gunneridae</taxon>
        <taxon>Pentapetalae</taxon>
        <taxon>rosids</taxon>
        <taxon>fabids</taxon>
        <taxon>Fabales</taxon>
        <taxon>Fabaceae</taxon>
        <taxon>Papilionoideae</taxon>
        <taxon>50 kb inversion clade</taxon>
        <taxon>NPAAA clade</taxon>
        <taxon>indigoferoid/millettioid clade</taxon>
        <taxon>Phaseoleae</taxon>
        <taxon>Mucuna</taxon>
    </lineage>
</organism>
<dbReference type="PANTHER" id="PTHR42648">
    <property type="entry name" value="TRANSPOSASE, PUTATIVE-RELATED"/>
    <property type="match status" value="1"/>
</dbReference>
<dbReference type="PANTHER" id="PTHR42648:SF28">
    <property type="entry name" value="TRANSPOSON-ENCODED PROTEIN WITH RIBONUCLEASE H-LIKE AND RETROVIRUS ZINC FINGER-LIKE DOMAINS"/>
    <property type="match status" value="1"/>
</dbReference>
<feature type="non-terminal residue" evidence="4">
    <location>
        <position position="1"/>
    </location>
</feature>
<dbReference type="STRING" id="157652.A0A371FHF1"/>
<dbReference type="InterPro" id="IPR039537">
    <property type="entry name" value="Retrotran_Ty1/copia-like"/>
</dbReference>
<evidence type="ECO:0000313" key="4">
    <source>
        <dbReference type="EMBL" id="RDX77681.1"/>
    </source>
</evidence>